<dbReference type="InterPro" id="IPR032710">
    <property type="entry name" value="NTF2-like_dom_sf"/>
</dbReference>
<dbReference type="AlphaFoldDB" id="A0A6G9AY95"/>
<feature type="signal peptide" evidence="1">
    <location>
        <begin position="1"/>
        <end position="18"/>
    </location>
</feature>
<dbReference type="RefSeq" id="WP_162388735.1">
    <property type="nucleotide sequence ID" value="NZ_CP050063.1"/>
</dbReference>
<dbReference type="Gene3D" id="3.10.450.50">
    <property type="match status" value="1"/>
</dbReference>
<gene>
    <name evidence="2" type="ORF">G8759_34830</name>
</gene>
<name>A0A6G9AY95_9BACT</name>
<protein>
    <submittedName>
        <fullName evidence="2">Nuclear transport factor 2 family protein</fullName>
    </submittedName>
</protein>
<evidence type="ECO:0000313" key="3">
    <source>
        <dbReference type="Proteomes" id="UP000501802"/>
    </source>
</evidence>
<dbReference type="EMBL" id="CP050063">
    <property type="protein sequence ID" value="QIP17451.1"/>
    <property type="molecule type" value="Genomic_DNA"/>
</dbReference>
<dbReference type="Proteomes" id="UP000501802">
    <property type="component" value="Chromosome"/>
</dbReference>
<dbReference type="KEGG" id="spib:G8759_34830"/>
<evidence type="ECO:0000256" key="1">
    <source>
        <dbReference type="SAM" id="SignalP"/>
    </source>
</evidence>
<accession>A0A6G9AY95</accession>
<reference evidence="2 3" key="1">
    <citation type="submission" date="2020-03" db="EMBL/GenBank/DDBJ databases">
        <authorList>
            <person name="Kim M.K."/>
        </authorList>
    </citation>
    <scope>NUCLEOTIDE SEQUENCE [LARGE SCALE GENOMIC DNA]</scope>
    <source>
        <strain evidence="2 3">BT328</strain>
    </source>
</reference>
<feature type="chain" id="PRO_5026206733" evidence="1">
    <location>
        <begin position="19"/>
        <end position="151"/>
    </location>
</feature>
<keyword evidence="3" id="KW-1185">Reference proteome</keyword>
<evidence type="ECO:0000313" key="2">
    <source>
        <dbReference type="EMBL" id="QIP17451.1"/>
    </source>
</evidence>
<proteinExistence type="predicted"/>
<sequence length="151" mass="16413">MKIVLLLLITLAFCPAIAQTSSTDEAAVRASVNQLFEGMKKADSTMIKLIFTPGARLQTVVNKQGEVSVQDDAIGKFISSVGKAKPGALDERLSGMDIKIDGELATAWTPYSFYYNGQQSHCGVNAFTLVKMAGIWKIQNIIDTRRKQGCP</sequence>
<dbReference type="SUPFAM" id="SSF54427">
    <property type="entry name" value="NTF2-like"/>
    <property type="match status" value="1"/>
</dbReference>
<keyword evidence="1" id="KW-0732">Signal</keyword>
<organism evidence="2 3">
    <name type="scientific">Spirosoma aureum</name>
    <dbReference type="NCBI Taxonomy" id="2692134"/>
    <lineage>
        <taxon>Bacteria</taxon>
        <taxon>Pseudomonadati</taxon>
        <taxon>Bacteroidota</taxon>
        <taxon>Cytophagia</taxon>
        <taxon>Cytophagales</taxon>
        <taxon>Cytophagaceae</taxon>
        <taxon>Spirosoma</taxon>
    </lineage>
</organism>